<dbReference type="Gene3D" id="3.40.1260.20">
    <property type="entry name" value="Ribonuclease E, catalytic domain"/>
    <property type="match status" value="1"/>
</dbReference>
<keyword evidence="7" id="KW-0820">tRNA-binding</keyword>
<evidence type="ECO:0000256" key="7">
    <source>
        <dbReference type="ARBA" id="ARBA00022555"/>
    </source>
</evidence>
<dbReference type="Proteomes" id="UP000234857">
    <property type="component" value="Unassembled WGS sequence"/>
</dbReference>
<dbReference type="GO" id="GO:0019843">
    <property type="term" value="F:rRNA binding"/>
    <property type="evidence" value="ECO:0007669"/>
    <property type="project" value="UniProtKB-KW"/>
</dbReference>
<dbReference type="NCBIfam" id="TIGR00757">
    <property type="entry name" value="RNaseEG"/>
    <property type="match status" value="1"/>
</dbReference>
<dbReference type="GO" id="GO:0016787">
    <property type="term" value="F:hydrolase activity"/>
    <property type="evidence" value="ECO:0007669"/>
    <property type="project" value="UniProtKB-KW"/>
</dbReference>
<keyword evidence="11" id="KW-0699">rRNA-binding</keyword>
<evidence type="ECO:0000256" key="9">
    <source>
        <dbReference type="ARBA" id="ARBA00022722"/>
    </source>
</evidence>
<keyword evidence="10" id="KW-0479">Metal-binding</keyword>
<comment type="caution">
    <text evidence="17">The sequence shown here is derived from an EMBL/GenBank/DDBJ whole genome shotgun (WGS) entry which is preliminary data.</text>
</comment>
<evidence type="ECO:0000256" key="2">
    <source>
        <dbReference type="ARBA" id="ARBA00004496"/>
    </source>
</evidence>
<name>A0A2N5ZMJ6_MUIH1</name>
<evidence type="ECO:0000313" key="17">
    <source>
        <dbReference type="EMBL" id="PLX19900.1"/>
    </source>
</evidence>
<dbReference type="PANTHER" id="PTHR30001:SF0">
    <property type="entry name" value="RIBONUCLEASE G"/>
    <property type="match status" value="1"/>
</dbReference>
<organism evidence="17 18">
    <name type="scientific">Muiribacterium halophilum</name>
    <dbReference type="NCBI Taxonomy" id="2053465"/>
    <lineage>
        <taxon>Bacteria</taxon>
        <taxon>Candidatus Muiribacteriota</taxon>
        <taxon>Candidatus Muiribacteriia</taxon>
        <taxon>Candidatus Muiribacteriales</taxon>
        <taxon>Candidatus Muiribacteriaceae</taxon>
        <taxon>Candidatus Muiribacterium</taxon>
    </lineage>
</organism>
<keyword evidence="5" id="KW-0963">Cytoplasm</keyword>
<keyword evidence="12" id="KW-0255">Endonuclease</keyword>
<evidence type="ECO:0000256" key="12">
    <source>
        <dbReference type="ARBA" id="ARBA00022759"/>
    </source>
</evidence>
<dbReference type="SMART" id="SM00316">
    <property type="entry name" value="S1"/>
    <property type="match status" value="1"/>
</dbReference>
<evidence type="ECO:0000256" key="13">
    <source>
        <dbReference type="ARBA" id="ARBA00022801"/>
    </source>
</evidence>
<gene>
    <name evidence="17" type="ORF">C0601_00645</name>
</gene>
<dbReference type="InterPro" id="IPR012340">
    <property type="entry name" value="NA-bd_OB-fold"/>
</dbReference>
<evidence type="ECO:0000313" key="18">
    <source>
        <dbReference type="Proteomes" id="UP000234857"/>
    </source>
</evidence>
<keyword evidence="8" id="KW-0819">tRNA processing</keyword>
<dbReference type="GO" id="GO:0006364">
    <property type="term" value="P:rRNA processing"/>
    <property type="evidence" value="ECO:0007669"/>
    <property type="project" value="UniProtKB-KW"/>
</dbReference>
<accession>A0A2N5ZMJ6</accession>
<evidence type="ECO:0000256" key="10">
    <source>
        <dbReference type="ARBA" id="ARBA00022723"/>
    </source>
</evidence>
<dbReference type="Pfam" id="PF20833">
    <property type="entry name" value="RNase_E_G_Thio"/>
    <property type="match status" value="1"/>
</dbReference>
<dbReference type="InterPro" id="IPR003029">
    <property type="entry name" value="S1_domain"/>
</dbReference>
<dbReference type="Gene3D" id="2.40.50.140">
    <property type="entry name" value="Nucleic acid-binding proteins"/>
    <property type="match status" value="1"/>
</dbReference>
<evidence type="ECO:0000256" key="1">
    <source>
        <dbReference type="ARBA" id="ARBA00001946"/>
    </source>
</evidence>
<evidence type="ECO:0000256" key="3">
    <source>
        <dbReference type="ARBA" id="ARBA00005663"/>
    </source>
</evidence>
<evidence type="ECO:0000256" key="4">
    <source>
        <dbReference type="ARBA" id="ARBA00017719"/>
    </source>
</evidence>
<dbReference type="GO" id="GO:0000049">
    <property type="term" value="F:tRNA binding"/>
    <property type="evidence" value="ECO:0007669"/>
    <property type="project" value="UniProtKB-KW"/>
</dbReference>
<sequence length="503" mass="57644">MSVKILINVENDSVRFAILEDGKTVEFYEEPKFSDRIAGNIYKGKVNNVLPGMQSAFVDVGLEKDVFMHISDIYIPDEEMRDIFGDDLEEDAFVKRSELPFEENGIFVEEIVKPGDDIILQIVKEPIGTKGSRGSTHLTIPGRYTVLMPNQRHIGVSRKITNEEERERLKELGTRLCPKNMGIILRTVAEGKHEEEIINDITFLLKTWKKINQRIKTSPDNSLLYSDIEIVLKKVRDLFSSDVDELVIDARAQYDRIMDFFDFLPQKLLDKVKYYDEEVPILEKYGVEKSLNSILNKNVQLECGGYIVIEKTEALTAIDVNTGSFTGKGKNLEDTVLKVNLEAAKEISRQLRLRDIGGIIIIDFIDMKSIENQKKVVETLEEACSRDRMPNTISNMSTLGLVEMTRKRVRSSVLGRITQDCPYCKGRGYVLNPREVSTKVRREIMKYAKRIAKDNILVSVNPEVGFYLIGEGEENLSSMEHTTRKKIYIRTEKDFHIEHFIIS</sequence>
<dbReference type="GO" id="GO:0004540">
    <property type="term" value="F:RNA nuclease activity"/>
    <property type="evidence" value="ECO:0007669"/>
    <property type="project" value="InterPro"/>
</dbReference>
<dbReference type="PANTHER" id="PTHR30001">
    <property type="entry name" value="RIBONUCLEASE"/>
    <property type="match status" value="1"/>
</dbReference>
<evidence type="ECO:0000256" key="6">
    <source>
        <dbReference type="ARBA" id="ARBA00022552"/>
    </source>
</evidence>
<reference evidence="17 18" key="1">
    <citation type="submission" date="2017-11" db="EMBL/GenBank/DDBJ databases">
        <title>Genome-resolved metagenomics identifies genetic mobility, metabolic interactions, and unexpected diversity in perchlorate-reducing communities.</title>
        <authorList>
            <person name="Barnum T.P."/>
            <person name="Figueroa I.A."/>
            <person name="Carlstrom C.I."/>
            <person name="Lucas L.N."/>
            <person name="Engelbrektson A.L."/>
            <person name="Coates J.D."/>
        </authorList>
    </citation>
    <scope>NUCLEOTIDE SEQUENCE [LARGE SCALE GENOMIC DNA]</scope>
    <source>
        <strain evidence="17">BM706</strain>
    </source>
</reference>
<dbReference type="GO" id="GO:0046872">
    <property type="term" value="F:metal ion binding"/>
    <property type="evidence" value="ECO:0007669"/>
    <property type="project" value="UniProtKB-KW"/>
</dbReference>
<dbReference type="EMBL" id="PKTG01000015">
    <property type="protein sequence ID" value="PLX19900.1"/>
    <property type="molecule type" value="Genomic_DNA"/>
</dbReference>
<dbReference type="Pfam" id="PF10150">
    <property type="entry name" value="RNase_E_G"/>
    <property type="match status" value="1"/>
</dbReference>
<comment type="cofactor">
    <cofactor evidence="1">
        <name>Mg(2+)</name>
        <dbReference type="ChEBI" id="CHEBI:18420"/>
    </cofactor>
</comment>
<keyword evidence="13" id="KW-0378">Hydrolase</keyword>
<dbReference type="GO" id="GO:0008033">
    <property type="term" value="P:tRNA processing"/>
    <property type="evidence" value="ECO:0007669"/>
    <property type="project" value="UniProtKB-KW"/>
</dbReference>
<dbReference type="GO" id="GO:0004519">
    <property type="term" value="F:endonuclease activity"/>
    <property type="evidence" value="ECO:0007669"/>
    <property type="project" value="UniProtKB-KW"/>
</dbReference>
<keyword evidence="6" id="KW-0698">rRNA processing</keyword>
<keyword evidence="9" id="KW-0540">Nuclease</keyword>
<dbReference type="SUPFAM" id="SSF50249">
    <property type="entry name" value="Nucleic acid-binding proteins"/>
    <property type="match status" value="1"/>
</dbReference>
<evidence type="ECO:0000256" key="8">
    <source>
        <dbReference type="ARBA" id="ARBA00022694"/>
    </source>
</evidence>
<evidence type="ECO:0000259" key="16">
    <source>
        <dbReference type="SMART" id="SM00316"/>
    </source>
</evidence>
<dbReference type="InterPro" id="IPR004659">
    <property type="entry name" value="RNase_E/G"/>
</dbReference>
<comment type="similarity">
    <text evidence="3">Belongs to the RNase E/G family. RNase G subfamily.</text>
</comment>
<proteinExistence type="inferred from homology"/>
<keyword evidence="14" id="KW-0460">Magnesium</keyword>
<evidence type="ECO:0000256" key="5">
    <source>
        <dbReference type="ARBA" id="ARBA00022490"/>
    </source>
</evidence>
<evidence type="ECO:0000256" key="14">
    <source>
        <dbReference type="ARBA" id="ARBA00022842"/>
    </source>
</evidence>
<dbReference type="InterPro" id="IPR048583">
    <property type="entry name" value="RNase_E_G_thioredoxin-like"/>
</dbReference>
<feature type="domain" description="S1 motif" evidence="16">
    <location>
        <begin position="37"/>
        <end position="137"/>
    </location>
</feature>
<protein>
    <recommendedName>
        <fullName evidence="4">Ribonuclease G</fullName>
    </recommendedName>
</protein>
<evidence type="ECO:0000256" key="15">
    <source>
        <dbReference type="ARBA" id="ARBA00022884"/>
    </source>
</evidence>
<comment type="subcellular location">
    <subcellularLocation>
        <location evidence="2">Cytoplasm</location>
    </subcellularLocation>
</comment>
<evidence type="ECO:0000256" key="11">
    <source>
        <dbReference type="ARBA" id="ARBA00022730"/>
    </source>
</evidence>
<keyword evidence="15" id="KW-0694">RNA-binding</keyword>
<dbReference type="GO" id="GO:0005737">
    <property type="term" value="C:cytoplasm"/>
    <property type="evidence" value="ECO:0007669"/>
    <property type="project" value="UniProtKB-SubCell"/>
</dbReference>
<dbReference type="CDD" id="cd04453">
    <property type="entry name" value="S1_RNase_E"/>
    <property type="match status" value="1"/>
</dbReference>
<dbReference type="InterPro" id="IPR019307">
    <property type="entry name" value="RNA-bd_AU-1/RNase_E/G"/>
</dbReference>
<dbReference type="AlphaFoldDB" id="A0A2N5ZMJ6"/>